<name>A0A8T4IA17_9SPHN</name>
<evidence type="ECO:0000256" key="2">
    <source>
        <dbReference type="ARBA" id="ARBA00009045"/>
    </source>
</evidence>
<dbReference type="Gene3D" id="1.20.1540.10">
    <property type="entry name" value="Rhomboid-like"/>
    <property type="match status" value="1"/>
</dbReference>
<accession>A0A8T4IA17</accession>
<dbReference type="InterPro" id="IPR022764">
    <property type="entry name" value="Peptidase_S54_rhomboid_dom"/>
</dbReference>
<dbReference type="Pfam" id="PF01694">
    <property type="entry name" value="Rhomboid"/>
    <property type="match status" value="1"/>
</dbReference>
<dbReference type="RefSeq" id="WP_284052770.1">
    <property type="nucleotide sequence ID" value="NZ_JAGRQC010000001.1"/>
</dbReference>
<evidence type="ECO:0000256" key="1">
    <source>
        <dbReference type="ARBA" id="ARBA00004141"/>
    </source>
</evidence>
<proteinExistence type="inferred from homology"/>
<dbReference type="AlphaFoldDB" id="A0A8T4IA17"/>
<keyword evidence="10" id="KW-1185">Reference proteome</keyword>
<evidence type="ECO:0000256" key="7">
    <source>
        <dbReference type="SAM" id="Phobius"/>
    </source>
</evidence>
<sequence>MRARGAPATFAIAALTFVVSVAIILLNWIEPAALWAGFIPARVSGTSYFAAQYKLAPLILTPLTATLVHGGFLHLGFNLFMLLFAGQQCEKLLGWKAVAVLYLVGAYASVAAQWLAGPGAQVPMIGASGAISALMGTYALLYGRSRAKAIGPIPARVVHVVWLAVAWTVLNLMIGIMSAGTDMPVAAPAHVGGFIAGLVLARPLLRWRSGAAEPRPVSFSE</sequence>
<keyword evidence="5 7" id="KW-1133">Transmembrane helix</keyword>
<organism evidence="9 10">
    <name type="scientific">Stakelama marina</name>
    <dbReference type="NCBI Taxonomy" id="2826939"/>
    <lineage>
        <taxon>Bacteria</taxon>
        <taxon>Pseudomonadati</taxon>
        <taxon>Pseudomonadota</taxon>
        <taxon>Alphaproteobacteria</taxon>
        <taxon>Sphingomonadales</taxon>
        <taxon>Sphingomonadaceae</taxon>
        <taxon>Stakelama</taxon>
    </lineage>
</organism>
<feature type="transmembrane region" description="Helical" evidence="7">
    <location>
        <begin position="185"/>
        <end position="205"/>
    </location>
</feature>
<dbReference type="GO" id="GO:0016020">
    <property type="term" value="C:membrane"/>
    <property type="evidence" value="ECO:0007669"/>
    <property type="project" value="UniProtKB-SubCell"/>
</dbReference>
<feature type="transmembrane region" description="Helical" evidence="7">
    <location>
        <begin position="153"/>
        <end position="179"/>
    </location>
</feature>
<gene>
    <name evidence="9" type="ORF">J7S20_03135</name>
</gene>
<keyword evidence="9" id="KW-0645">Protease</keyword>
<keyword evidence="3 7" id="KW-0812">Transmembrane</keyword>
<evidence type="ECO:0000256" key="6">
    <source>
        <dbReference type="ARBA" id="ARBA00023136"/>
    </source>
</evidence>
<comment type="caution">
    <text evidence="9">The sequence shown here is derived from an EMBL/GenBank/DDBJ whole genome shotgun (WGS) entry which is preliminary data.</text>
</comment>
<feature type="domain" description="Peptidase S54 rhomboid" evidence="8">
    <location>
        <begin position="63"/>
        <end position="206"/>
    </location>
</feature>
<keyword evidence="4" id="KW-0378">Hydrolase</keyword>
<dbReference type="SUPFAM" id="SSF144091">
    <property type="entry name" value="Rhomboid-like"/>
    <property type="match status" value="1"/>
</dbReference>
<dbReference type="GO" id="GO:0004252">
    <property type="term" value="F:serine-type endopeptidase activity"/>
    <property type="evidence" value="ECO:0007669"/>
    <property type="project" value="InterPro"/>
</dbReference>
<comment type="subcellular location">
    <subcellularLocation>
        <location evidence="1">Membrane</location>
        <topology evidence="1">Multi-pass membrane protein</topology>
    </subcellularLocation>
</comment>
<dbReference type="InterPro" id="IPR050925">
    <property type="entry name" value="Rhomboid_protease_S54"/>
</dbReference>
<reference evidence="9" key="1">
    <citation type="submission" date="2021-04" db="EMBL/GenBank/DDBJ databases">
        <title>Ouciella asimina sp. nov., isolated from the surface seawater in the hydrothermal field of Okinawa Trough.</title>
        <authorList>
            <person name="Shuang W."/>
        </authorList>
    </citation>
    <scope>NUCLEOTIDE SEQUENCE</scope>
    <source>
        <strain evidence="9">LXI357</strain>
    </source>
</reference>
<evidence type="ECO:0000256" key="3">
    <source>
        <dbReference type="ARBA" id="ARBA00022692"/>
    </source>
</evidence>
<evidence type="ECO:0000259" key="8">
    <source>
        <dbReference type="Pfam" id="PF01694"/>
    </source>
</evidence>
<feature type="transmembrane region" description="Helical" evidence="7">
    <location>
        <begin position="122"/>
        <end position="141"/>
    </location>
</feature>
<dbReference type="GO" id="GO:0006508">
    <property type="term" value="P:proteolysis"/>
    <property type="evidence" value="ECO:0007669"/>
    <property type="project" value="UniProtKB-KW"/>
</dbReference>
<evidence type="ECO:0000313" key="9">
    <source>
        <dbReference type="EMBL" id="MBR0551497.1"/>
    </source>
</evidence>
<protein>
    <submittedName>
        <fullName evidence="9">Rhomboid family intramembrane serine protease</fullName>
    </submittedName>
</protein>
<keyword evidence="6 7" id="KW-0472">Membrane</keyword>
<dbReference type="PANTHER" id="PTHR43731">
    <property type="entry name" value="RHOMBOID PROTEASE"/>
    <property type="match status" value="1"/>
</dbReference>
<feature type="transmembrane region" description="Helical" evidence="7">
    <location>
        <begin position="63"/>
        <end position="85"/>
    </location>
</feature>
<evidence type="ECO:0000256" key="5">
    <source>
        <dbReference type="ARBA" id="ARBA00022989"/>
    </source>
</evidence>
<dbReference type="InterPro" id="IPR035952">
    <property type="entry name" value="Rhomboid-like_sf"/>
</dbReference>
<evidence type="ECO:0000256" key="4">
    <source>
        <dbReference type="ARBA" id="ARBA00022801"/>
    </source>
</evidence>
<dbReference type="EMBL" id="JAGRQC010000001">
    <property type="protein sequence ID" value="MBR0551497.1"/>
    <property type="molecule type" value="Genomic_DNA"/>
</dbReference>
<dbReference type="PANTHER" id="PTHR43731:SF14">
    <property type="entry name" value="PRESENILIN-ASSOCIATED RHOMBOID-LIKE PROTEIN, MITOCHONDRIAL"/>
    <property type="match status" value="1"/>
</dbReference>
<dbReference type="Proteomes" id="UP000676996">
    <property type="component" value="Unassembled WGS sequence"/>
</dbReference>
<comment type="similarity">
    <text evidence="2">Belongs to the peptidase S54 family.</text>
</comment>
<feature type="transmembrane region" description="Helical" evidence="7">
    <location>
        <begin position="97"/>
        <end position="116"/>
    </location>
</feature>
<feature type="transmembrane region" description="Helical" evidence="7">
    <location>
        <begin position="6"/>
        <end position="26"/>
    </location>
</feature>
<evidence type="ECO:0000313" key="10">
    <source>
        <dbReference type="Proteomes" id="UP000676996"/>
    </source>
</evidence>